<evidence type="ECO:0000313" key="2">
    <source>
        <dbReference type="Proteomes" id="UP001060112"/>
    </source>
</evidence>
<accession>A0ABY5I360</accession>
<organism evidence="1 2">
    <name type="scientific">Allocoprobacillus halotolerans</name>
    <dbReference type="NCBI Taxonomy" id="2944914"/>
    <lineage>
        <taxon>Bacteria</taxon>
        <taxon>Bacillati</taxon>
        <taxon>Bacillota</taxon>
        <taxon>Erysipelotrichia</taxon>
        <taxon>Erysipelotrichales</taxon>
        <taxon>Erysipelotrichaceae</taxon>
        <taxon>Allocoprobacillus</taxon>
    </lineage>
</organism>
<proteinExistence type="predicted"/>
<gene>
    <name evidence="1" type="ORF">NMU03_00780</name>
</gene>
<evidence type="ECO:0000313" key="1">
    <source>
        <dbReference type="EMBL" id="UTY39400.1"/>
    </source>
</evidence>
<sequence length="120" mass="14399">MDSYEKVENYLKKYQSLRYDIILYENKMGGLKAISYSQEEKGTAQDDMMLVYMQKIEECREQQKEIEQFIEKNFIGIDKVLIYERYIEKQSYTAIGNKVHFSSVHVKRLIRKAIYGYLAR</sequence>
<evidence type="ECO:0008006" key="3">
    <source>
        <dbReference type="Google" id="ProtNLM"/>
    </source>
</evidence>
<name>A0ABY5I360_9FIRM</name>
<protein>
    <recommendedName>
        <fullName evidence="3">Transcriptional regulator</fullName>
    </recommendedName>
</protein>
<keyword evidence="2" id="KW-1185">Reference proteome</keyword>
<reference evidence="1" key="1">
    <citation type="submission" date="2022-07" db="EMBL/GenBank/DDBJ databases">
        <title>Faecal culturing of patients with breast cancer.</title>
        <authorList>
            <person name="Teng N.M.Y."/>
            <person name="Kiu R."/>
            <person name="Evans R."/>
            <person name="Baker D.J."/>
            <person name="Zenner C."/>
            <person name="Robinson S.D."/>
            <person name="Hall L.J."/>
        </authorList>
    </citation>
    <scope>NUCLEOTIDE SEQUENCE</scope>
    <source>
        <strain evidence="1">LH1062</strain>
    </source>
</reference>
<dbReference type="Proteomes" id="UP001060112">
    <property type="component" value="Chromosome"/>
</dbReference>
<dbReference type="RefSeq" id="WP_290140470.1">
    <property type="nucleotide sequence ID" value="NZ_CP101620.1"/>
</dbReference>
<dbReference type="EMBL" id="CP101620">
    <property type="protein sequence ID" value="UTY39400.1"/>
    <property type="molecule type" value="Genomic_DNA"/>
</dbReference>